<dbReference type="EMBL" id="DF196773">
    <property type="protein sequence ID" value="GAC72346.1"/>
    <property type="molecule type" value="Genomic_DNA"/>
</dbReference>
<evidence type="ECO:0000256" key="1">
    <source>
        <dbReference type="ARBA" id="ARBA00022527"/>
    </source>
</evidence>
<protein>
    <submittedName>
        <fullName evidence="5">Glycogen synthase kinase-3</fullName>
    </submittedName>
</protein>
<dbReference type="OrthoDB" id="4062651at2759"/>
<keyword evidence="2" id="KW-0547">Nucleotide-binding</keyword>
<reference evidence="6" key="1">
    <citation type="journal article" date="2013" name="Genome Announc.">
        <title>Genome sequence of the basidiomycetous yeast Pseudozyma antarctica T-34, a producer of the glycolipid biosurfactants mannosylerythritol lipids.</title>
        <authorList>
            <person name="Morita T."/>
            <person name="Koike H."/>
            <person name="Koyama Y."/>
            <person name="Hagiwara H."/>
            <person name="Ito E."/>
            <person name="Fukuoka T."/>
            <person name="Imura T."/>
            <person name="Machida M."/>
            <person name="Kitamoto D."/>
        </authorList>
    </citation>
    <scope>NUCLEOTIDE SEQUENCE [LARGE SCALE GENOMIC DNA]</scope>
    <source>
        <strain evidence="6">T-34</strain>
    </source>
</reference>
<keyword evidence="1" id="KW-0723">Serine/threonine-protein kinase</keyword>
<evidence type="ECO:0000313" key="5">
    <source>
        <dbReference type="EMBL" id="GAC72346.1"/>
    </source>
</evidence>
<dbReference type="GO" id="GO:0005524">
    <property type="term" value="F:ATP binding"/>
    <property type="evidence" value="ECO:0007669"/>
    <property type="project" value="UniProtKB-KW"/>
</dbReference>
<dbReference type="SMART" id="SM00220">
    <property type="entry name" value="S_TKc"/>
    <property type="match status" value="1"/>
</dbReference>
<dbReference type="PROSITE" id="PS50011">
    <property type="entry name" value="PROTEIN_KINASE_DOM"/>
    <property type="match status" value="1"/>
</dbReference>
<gene>
    <name evidence="5" type="ORF">PANT_7c00052</name>
</gene>
<dbReference type="CDD" id="cd00180">
    <property type="entry name" value="PKc"/>
    <property type="match status" value="1"/>
</dbReference>
<organism evidence="5 6">
    <name type="scientific">Pseudozyma antarctica (strain T-34)</name>
    <name type="common">Yeast</name>
    <name type="synonym">Candida antarctica</name>
    <dbReference type="NCBI Taxonomy" id="1151754"/>
    <lineage>
        <taxon>Eukaryota</taxon>
        <taxon>Fungi</taxon>
        <taxon>Dikarya</taxon>
        <taxon>Basidiomycota</taxon>
        <taxon>Ustilaginomycotina</taxon>
        <taxon>Ustilaginomycetes</taxon>
        <taxon>Ustilaginales</taxon>
        <taxon>Ustilaginaceae</taxon>
        <taxon>Moesziomyces</taxon>
    </lineage>
</organism>
<accession>M9LLF5</accession>
<keyword evidence="3" id="KW-0067">ATP-binding</keyword>
<dbReference type="InterPro" id="IPR008271">
    <property type="entry name" value="Ser/Thr_kinase_AS"/>
</dbReference>
<evidence type="ECO:0000313" key="6">
    <source>
        <dbReference type="Proteomes" id="UP000011976"/>
    </source>
</evidence>
<name>M9LLF5_PSEA3</name>
<sequence length="434" mass="46933">MASTSTRRLVGGTCTVDVTSGLVAHSDGLSSRIYRCPLSSSPTFPHDPSSSSSSSSSYLCGLEGLALAAERAGGVRGWTCIKRVHIDEEPRPHSVRRELALLSTLPAHENIVPLLSAFYDTTDPFGEFIDLVMPLYAATLEDVLQESSLLRLPCQGSMDRAGGSIRHLWEDSPAAFAHSVALQMLSGLAFLHGKEVAHRDVKPANVLIAHTGAVKLCDLGTAFSPSSAGEEEQKMVCQVGTGIFRAPELLFSPSKYDAYAVDVWATAVTLAHFYTPLIPTLTTPVAEVEVDERTPWQRAFDSNTEPPSPGSDQLVFWEEEPRMPQQSASGYIRTPLFEPDRGDIGLAASIFNLLGLPTDLKDWPEAEHFHPPLHRLPFTPTQATGIQSALPLATNPNPLVDSLIKPALHLSACHRPTAAQLLTSLQSPHTPAER</sequence>
<dbReference type="AlphaFoldDB" id="M9LLF5"/>
<feature type="domain" description="Protein kinase" evidence="4">
    <location>
        <begin position="52"/>
        <end position="430"/>
    </location>
</feature>
<dbReference type="InterPro" id="IPR000719">
    <property type="entry name" value="Prot_kinase_dom"/>
</dbReference>
<dbReference type="Proteomes" id="UP000011976">
    <property type="component" value="Unassembled WGS sequence"/>
</dbReference>
<proteinExistence type="predicted"/>
<dbReference type="InterPro" id="IPR011009">
    <property type="entry name" value="Kinase-like_dom_sf"/>
</dbReference>
<dbReference type="PANTHER" id="PTHR24055">
    <property type="entry name" value="MITOGEN-ACTIVATED PROTEIN KINASE"/>
    <property type="match status" value="1"/>
</dbReference>
<dbReference type="GO" id="GO:0004674">
    <property type="term" value="F:protein serine/threonine kinase activity"/>
    <property type="evidence" value="ECO:0007669"/>
    <property type="project" value="UniProtKB-KW"/>
</dbReference>
<dbReference type="Pfam" id="PF00069">
    <property type="entry name" value="Pkinase"/>
    <property type="match status" value="1"/>
</dbReference>
<keyword evidence="5" id="KW-0808">Transferase</keyword>
<dbReference type="STRING" id="1151754.M9LLF5"/>
<evidence type="ECO:0000259" key="4">
    <source>
        <dbReference type="PROSITE" id="PS50011"/>
    </source>
</evidence>
<dbReference type="InterPro" id="IPR050117">
    <property type="entry name" value="MAPK"/>
</dbReference>
<dbReference type="Gene3D" id="1.10.510.10">
    <property type="entry name" value="Transferase(Phosphotransferase) domain 1"/>
    <property type="match status" value="1"/>
</dbReference>
<dbReference type="PROSITE" id="PS00108">
    <property type="entry name" value="PROTEIN_KINASE_ST"/>
    <property type="match status" value="1"/>
</dbReference>
<keyword evidence="5" id="KW-0418">Kinase</keyword>
<dbReference type="SUPFAM" id="SSF56112">
    <property type="entry name" value="Protein kinase-like (PK-like)"/>
    <property type="match status" value="1"/>
</dbReference>
<evidence type="ECO:0000256" key="3">
    <source>
        <dbReference type="ARBA" id="ARBA00022840"/>
    </source>
</evidence>
<evidence type="ECO:0000256" key="2">
    <source>
        <dbReference type="ARBA" id="ARBA00022741"/>
    </source>
</evidence>